<comment type="caution">
    <text evidence="1">The sequence shown here is derived from an EMBL/GenBank/DDBJ whole genome shotgun (WGS) entry which is preliminary data.</text>
</comment>
<dbReference type="OrthoDB" id="1523883at2759"/>
<evidence type="ECO:0000313" key="1">
    <source>
        <dbReference type="EMBL" id="KAF2154755.1"/>
    </source>
</evidence>
<name>A0A9P4MHH1_9PEZI</name>
<organism evidence="1 2">
    <name type="scientific">Myriangium duriaei CBS 260.36</name>
    <dbReference type="NCBI Taxonomy" id="1168546"/>
    <lineage>
        <taxon>Eukaryota</taxon>
        <taxon>Fungi</taxon>
        <taxon>Dikarya</taxon>
        <taxon>Ascomycota</taxon>
        <taxon>Pezizomycotina</taxon>
        <taxon>Dothideomycetes</taxon>
        <taxon>Dothideomycetidae</taxon>
        <taxon>Myriangiales</taxon>
        <taxon>Myriangiaceae</taxon>
        <taxon>Myriangium</taxon>
    </lineage>
</organism>
<evidence type="ECO:0000313" key="2">
    <source>
        <dbReference type="Proteomes" id="UP000799439"/>
    </source>
</evidence>
<dbReference type="EMBL" id="ML996083">
    <property type="protein sequence ID" value="KAF2154755.1"/>
    <property type="molecule type" value="Genomic_DNA"/>
</dbReference>
<protein>
    <submittedName>
        <fullName evidence="1">Uncharacterized protein</fullName>
    </submittedName>
</protein>
<sequence>MAESIGLQLLKLMPLISSTVNLQFASDEIQFFSAWTEMPQDQTAKARQILPWWMSSYLNRALYQVLIGLPLPIATGVAQYIRLRPAGSSVFRDLLLYGPRGSQQTASRWYLAGSFFALAHFFFAPKAKRLLEQMSSQSPASKETNIEAVNQWLQMHYIRSVVADIPAFVCFLRAAMIASARPLNLKVVGS</sequence>
<dbReference type="Proteomes" id="UP000799439">
    <property type="component" value="Unassembled WGS sequence"/>
</dbReference>
<proteinExistence type="predicted"/>
<keyword evidence="2" id="KW-1185">Reference proteome</keyword>
<dbReference type="AlphaFoldDB" id="A0A9P4MHH1"/>
<gene>
    <name evidence="1" type="ORF">K461DRAFT_275914</name>
</gene>
<reference evidence="1" key="1">
    <citation type="journal article" date="2020" name="Stud. Mycol.">
        <title>101 Dothideomycetes genomes: a test case for predicting lifestyles and emergence of pathogens.</title>
        <authorList>
            <person name="Haridas S."/>
            <person name="Albert R."/>
            <person name="Binder M."/>
            <person name="Bloem J."/>
            <person name="Labutti K."/>
            <person name="Salamov A."/>
            <person name="Andreopoulos B."/>
            <person name="Baker S."/>
            <person name="Barry K."/>
            <person name="Bills G."/>
            <person name="Bluhm B."/>
            <person name="Cannon C."/>
            <person name="Castanera R."/>
            <person name="Culley D."/>
            <person name="Daum C."/>
            <person name="Ezra D."/>
            <person name="Gonzalez J."/>
            <person name="Henrissat B."/>
            <person name="Kuo A."/>
            <person name="Liang C."/>
            <person name="Lipzen A."/>
            <person name="Lutzoni F."/>
            <person name="Magnuson J."/>
            <person name="Mondo S."/>
            <person name="Nolan M."/>
            <person name="Ohm R."/>
            <person name="Pangilinan J."/>
            <person name="Park H.-J."/>
            <person name="Ramirez L."/>
            <person name="Alfaro M."/>
            <person name="Sun H."/>
            <person name="Tritt A."/>
            <person name="Yoshinaga Y."/>
            <person name="Zwiers L.-H."/>
            <person name="Turgeon B."/>
            <person name="Goodwin S."/>
            <person name="Spatafora J."/>
            <person name="Crous P."/>
            <person name="Grigoriev I."/>
        </authorList>
    </citation>
    <scope>NUCLEOTIDE SEQUENCE</scope>
    <source>
        <strain evidence="1">CBS 260.36</strain>
    </source>
</reference>
<accession>A0A9P4MHH1</accession>